<protein>
    <submittedName>
        <fullName evidence="1">Uncharacterized protein</fullName>
    </submittedName>
</protein>
<accession>A0A1F7X9B9</accession>
<dbReference type="Proteomes" id="UP000177053">
    <property type="component" value="Unassembled WGS sequence"/>
</dbReference>
<dbReference type="AlphaFoldDB" id="A0A1F7X9B9"/>
<comment type="caution">
    <text evidence="1">The sequence shown here is derived from an EMBL/GenBank/DDBJ whole genome shotgun (WGS) entry which is preliminary data.</text>
</comment>
<sequence>MVGVGVGVFVGVGVGELVGEGVAVKVNSGSKVGVISSVSSIDSPWIAEVGIGVGDSSDFRELFLPSINAAATITATTKRTKMNRIIKLEDTFFVSCLFSCTSDSCSSMGLYIINFEKNCQIIFYF</sequence>
<organism evidence="1 2">
    <name type="scientific">Candidatus Woesebacteria bacterium RBG_16_34_12</name>
    <dbReference type="NCBI Taxonomy" id="1802480"/>
    <lineage>
        <taxon>Bacteria</taxon>
        <taxon>Candidatus Woeseibacteriota</taxon>
    </lineage>
</organism>
<dbReference type="EMBL" id="MGFS01000027">
    <property type="protein sequence ID" value="OGM10968.1"/>
    <property type="molecule type" value="Genomic_DNA"/>
</dbReference>
<evidence type="ECO:0000313" key="1">
    <source>
        <dbReference type="EMBL" id="OGM10968.1"/>
    </source>
</evidence>
<reference evidence="1 2" key="1">
    <citation type="journal article" date="2016" name="Nat. Commun.">
        <title>Thousands of microbial genomes shed light on interconnected biogeochemical processes in an aquifer system.</title>
        <authorList>
            <person name="Anantharaman K."/>
            <person name="Brown C.T."/>
            <person name="Hug L.A."/>
            <person name="Sharon I."/>
            <person name="Castelle C.J."/>
            <person name="Probst A.J."/>
            <person name="Thomas B.C."/>
            <person name="Singh A."/>
            <person name="Wilkins M.J."/>
            <person name="Karaoz U."/>
            <person name="Brodie E.L."/>
            <person name="Williams K.H."/>
            <person name="Hubbard S.S."/>
            <person name="Banfield J.F."/>
        </authorList>
    </citation>
    <scope>NUCLEOTIDE SEQUENCE [LARGE SCALE GENOMIC DNA]</scope>
</reference>
<name>A0A1F7X9B9_9BACT</name>
<evidence type="ECO:0000313" key="2">
    <source>
        <dbReference type="Proteomes" id="UP000177053"/>
    </source>
</evidence>
<gene>
    <name evidence="1" type="ORF">A2Z22_03820</name>
</gene>
<proteinExistence type="predicted"/>